<sequence length="533" mass="59831">MSFSTNICLYITIILASSTTINGQGKRGVFFRQDIPTDDPLEFPAASPSNPTPFVTKETKRQISFFAEKYSELRIYRDGIIIFKGDEPVGNPGCPSQAPQNFNALAPFWLPTTGGSVTFVELVREDDENIELSATNFLRDEIQTSFSEEVALNDIEAVVLITWINTFHANNGQRQELKNTFQLAIITTRAGDSYSIYIYRRLDIGYVKNLGVAGGCAEGQAAVVTIGAITNDRKNRFFIDQHFPDAVKRFASFYTNIKDHRNLGRYIMKLKDGAQQPTPPTLRCVNNPDPICAAFNWFRSFQVDFVSKTFCLFRDAGIYAYPFTCNQFVQCGVGKDSFTLKTCQKGTTFNNQLGICDSQANFECQFSIGLFVTNMKNMTFVLPTPQKQIHENFCFLRQDGFFADKTDCSRFLKCHSSRGTIEKCPSGTFWKPSESGEGGRCDFPYNVDCGDRPLPPKTTPKPNVSICEKQGNGFFPDPDSCSAFLQCVPGRSNPFKLECPKGLYFSRLGMNKGYCNRPIKVCCKKGGDRKHCW</sequence>
<dbReference type="EnsemblMetazoa" id="CLYHEMT014825.1">
    <property type="protein sequence ID" value="CLYHEMP014825.1"/>
    <property type="gene ID" value="CLYHEMG014825"/>
</dbReference>
<dbReference type="SUPFAM" id="SSF57625">
    <property type="entry name" value="Invertebrate chitin-binding proteins"/>
    <property type="match status" value="3"/>
</dbReference>
<dbReference type="Proteomes" id="UP000594262">
    <property type="component" value="Unplaced"/>
</dbReference>
<protein>
    <recommendedName>
        <fullName evidence="7">Chitin-binding type-2 domain-containing protein</fullName>
    </recommendedName>
</protein>
<evidence type="ECO:0000259" key="7">
    <source>
        <dbReference type="PROSITE" id="PS50940"/>
    </source>
</evidence>
<dbReference type="RefSeq" id="XP_066914294.1">
    <property type="nucleotide sequence ID" value="XM_067058193.1"/>
</dbReference>
<evidence type="ECO:0000256" key="1">
    <source>
        <dbReference type="ARBA" id="ARBA00022669"/>
    </source>
</evidence>
<dbReference type="GO" id="GO:0007160">
    <property type="term" value="P:cell-matrix adhesion"/>
    <property type="evidence" value="ECO:0007669"/>
    <property type="project" value="InterPro"/>
</dbReference>
<feature type="domain" description="Chitin-binding type-2" evidence="7">
    <location>
        <begin position="308"/>
        <end position="366"/>
    </location>
</feature>
<organism evidence="8 9">
    <name type="scientific">Clytia hemisphaerica</name>
    <dbReference type="NCBI Taxonomy" id="252671"/>
    <lineage>
        <taxon>Eukaryota</taxon>
        <taxon>Metazoa</taxon>
        <taxon>Cnidaria</taxon>
        <taxon>Hydrozoa</taxon>
        <taxon>Hydroidolina</taxon>
        <taxon>Leptothecata</taxon>
        <taxon>Obeliida</taxon>
        <taxon>Clytiidae</taxon>
        <taxon>Clytia</taxon>
    </lineage>
</organism>
<proteinExistence type="predicted"/>
<evidence type="ECO:0000313" key="8">
    <source>
        <dbReference type="EnsemblMetazoa" id="CLYHEMP014825.1"/>
    </source>
</evidence>
<keyword evidence="2 6" id="KW-0732">Signal</keyword>
<dbReference type="PROSITE" id="PS50940">
    <property type="entry name" value="CHIT_BIND_II"/>
    <property type="match status" value="3"/>
</dbReference>
<feature type="signal peptide" evidence="6">
    <location>
        <begin position="1"/>
        <end position="23"/>
    </location>
</feature>
<dbReference type="InterPro" id="IPR003886">
    <property type="entry name" value="NIDO_dom"/>
</dbReference>
<dbReference type="AlphaFoldDB" id="A0A7M5WXU8"/>
<evidence type="ECO:0000313" key="9">
    <source>
        <dbReference type="Proteomes" id="UP000594262"/>
    </source>
</evidence>
<accession>A0A7M5WXU8</accession>
<dbReference type="GO" id="GO:0008061">
    <property type="term" value="F:chitin binding"/>
    <property type="evidence" value="ECO:0007669"/>
    <property type="project" value="UniProtKB-KW"/>
</dbReference>
<evidence type="ECO:0000256" key="5">
    <source>
        <dbReference type="ARBA" id="ARBA00023180"/>
    </source>
</evidence>
<evidence type="ECO:0000256" key="4">
    <source>
        <dbReference type="ARBA" id="ARBA00023157"/>
    </source>
</evidence>
<dbReference type="GO" id="GO:0005576">
    <property type="term" value="C:extracellular region"/>
    <property type="evidence" value="ECO:0007669"/>
    <property type="project" value="InterPro"/>
</dbReference>
<name>A0A7M5WXU8_9CNID</name>
<dbReference type="Pfam" id="PF06119">
    <property type="entry name" value="NIDO"/>
    <property type="match status" value="1"/>
</dbReference>
<dbReference type="PANTHER" id="PTHR23301:SF0">
    <property type="entry name" value="CHITIN-BINDING TYPE-2 DOMAIN-CONTAINING PROTEIN-RELATED"/>
    <property type="match status" value="1"/>
</dbReference>
<dbReference type="InterPro" id="IPR051940">
    <property type="entry name" value="Chitin_bind-dev_reg"/>
</dbReference>
<keyword evidence="5" id="KW-0325">Glycoprotein</keyword>
<keyword evidence="3" id="KW-0677">Repeat</keyword>
<keyword evidence="9" id="KW-1185">Reference proteome</keyword>
<dbReference type="Pfam" id="PF01607">
    <property type="entry name" value="CBM_14"/>
    <property type="match status" value="3"/>
</dbReference>
<feature type="chain" id="PRO_5029846760" description="Chitin-binding type-2 domain-containing protein" evidence="6">
    <location>
        <begin position="24"/>
        <end position="533"/>
    </location>
</feature>
<feature type="domain" description="Chitin-binding type-2" evidence="7">
    <location>
        <begin position="464"/>
        <end position="525"/>
    </location>
</feature>
<keyword evidence="4" id="KW-1015">Disulfide bond</keyword>
<reference evidence="8" key="1">
    <citation type="submission" date="2021-01" db="UniProtKB">
        <authorList>
            <consortium name="EnsemblMetazoa"/>
        </authorList>
    </citation>
    <scope>IDENTIFICATION</scope>
</reference>
<evidence type="ECO:0000256" key="2">
    <source>
        <dbReference type="ARBA" id="ARBA00022729"/>
    </source>
</evidence>
<evidence type="ECO:0000256" key="6">
    <source>
        <dbReference type="SAM" id="SignalP"/>
    </source>
</evidence>
<dbReference type="SMART" id="SM00494">
    <property type="entry name" value="ChtBD2"/>
    <property type="match status" value="3"/>
</dbReference>
<evidence type="ECO:0000256" key="3">
    <source>
        <dbReference type="ARBA" id="ARBA00022737"/>
    </source>
</evidence>
<dbReference type="InterPro" id="IPR002557">
    <property type="entry name" value="Chitin-bd_dom"/>
</dbReference>
<dbReference type="OrthoDB" id="439917at2759"/>
<keyword evidence="1" id="KW-0147">Chitin-binding</keyword>
<dbReference type="PANTHER" id="PTHR23301">
    <property type="entry name" value="CHITIN BINDING PERITROPHIN-A"/>
    <property type="match status" value="1"/>
</dbReference>
<feature type="domain" description="Chitin-binding type-2" evidence="7">
    <location>
        <begin position="391"/>
        <end position="451"/>
    </location>
</feature>
<dbReference type="GeneID" id="136801554"/>
<dbReference type="Gene3D" id="2.170.140.10">
    <property type="entry name" value="Chitin binding domain"/>
    <property type="match status" value="3"/>
</dbReference>
<dbReference type="InterPro" id="IPR036508">
    <property type="entry name" value="Chitin-bd_dom_sf"/>
</dbReference>